<feature type="active site" evidence="10">
    <location>
        <position position="123"/>
    </location>
</feature>
<evidence type="ECO:0000256" key="3">
    <source>
        <dbReference type="ARBA" id="ARBA00017473"/>
    </source>
</evidence>
<evidence type="ECO:0000256" key="7">
    <source>
        <dbReference type="ARBA" id="ARBA00022840"/>
    </source>
</evidence>
<dbReference type="GO" id="GO:0016114">
    <property type="term" value="P:terpenoid biosynthetic process"/>
    <property type="evidence" value="ECO:0007669"/>
    <property type="project" value="InterPro"/>
</dbReference>
<dbReference type="Gene3D" id="3.30.230.10">
    <property type="match status" value="1"/>
</dbReference>
<evidence type="ECO:0000313" key="13">
    <source>
        <dbReference type="EMBL" id="KNG94087.1"/>
    </source>
</evidence>
<protein>
    <recommendedName>
        <fullName evidence="3 10">4-diphosphocytidyl-2-C-methyl-D-erythritol kinase</fullName>
        <shortName evidence="10">CMK</shortName>
        <ecNumber evidence="2 10">2.7.1.148</ecNumber>
    </recommendedName>
    <alternativeName>
        <fullName evidence="9 10">4-(cytidine-5'-diphospho)-2-C-methyl-D-erythritol kinase</fullName>
    </alternativeName>
</protein>
<evidence type="ECO:0000256" key="9">
    <source>
        <dbReference type="ARBA" id="ARBA00032554"/>
    </source>
</evidence>
<dbReference type="HAMAP" id="MF_00061">
    <property type="entry name" value="IspE"/>
    <property type="match status" value="1"/>
</dbReference>
<dbReference type="RefSeq" id="WP_050530233.1">
    <property type="nucleotide sequence ID" value="NZ_AQQZ01000003.1"/>
</dbReference>
<comment type="pathway">
    <text evidence="10">Isoprenoid biosynthesis; isopentenyl diphosphate biosynthesis via DXP pathway; isopentenyl diphosphate from 1-deoxy-D-xylulose 5-phosphate: step 3/6.</text>
</comment>
<dbReference type="GO" id="GO:0005524">
    <property type="term" value="F:ATP binding"/>
    <property type="evidence" value="ECO:0007669"/>
    <property type="project" value="UniProtKB-UniRule"/>
</dbReference>
<evidence type="ECO:0000259" key="11">
    <source>
        <dbReference type="Pfam" id="PF00288"/>
    </source>
</evidence>
<gene>
    <name evidence="10" type="primary">ispE</name>
    <name evidence="13" type="ORF">ATO11_07535</name>
</gene>
<reference evidence="13 14" key="1">
    <citation type="journal article" date="2015" name="Int. J. Syst. Evol. Microbiol.">
        <title>Aestuariivita atlantica sp. nov., isolated from deep sea sediment of the Atlantic Ocean.</title>
        <authorList>
            <person name="Li G."/>
            <person name="Lai Q."/>
            <person name="Du Y."/>
            <person name="Liu X."/>
            <person name="Sun F."/>
            <person name="Shao Z."/>
        </authorList>
    </citation>
    <scope>NUCLEOTIDE SEQUENCE [LARGE SCALE GENOMIC DNA]</scope>
    <source>
        <strain evidence="13 14">22II-S11-z3</strain>
    </source>
</reference>
<comment type="catalytic activity">
    <reaction evidence="10">
        <text>4-CDP-2-C-methyl-D-erythritol + ATP = 4-CDP-2-C-methyl-D-erythritol 2-phosphate + ADP + H(+)</text>
        <dbReference type="Rhea" id="RHEA:18437"/>
        <dbReference type="ChEBI" id="CHEBI:15378"/>
        <dbReference type="ChEBI" id="CHEBI:30616"/>
        <dbReference type="ChEBI" id="CHEBI:57823"/>
        <dbReference type="ChEBI" id="CHEBI:57919"/>
        <dbReference type="ChEBI" id="CHEBI:456216"/>
        <dbReference type="EC" id="2.7.1.148"/>
    </reaction>
</comment>
<evidence type="ECO:0000313" key="14">
    <source>
        <dbReference type="Proteomes" id="UP000036938"/>
    </source>
</evidence>
<sequence length="271" mass="27746">MTTAEAFAPAKINLTLHVTGQRADGYHLLDSLVVFAGIGDTLTATPAADWSLSVTGPMAAGVPTGDDNLVLRAARMATDRPHAFTLDKHLPAAAGIGGGSADAAAAIRLCGGDGQGAVALGADIPVCLAGPGPVRMRGVGEVIDPLPNLPPLWVVLVNPRVTVSTPAVFKSLTEKTNPPMPPDIPRFPTAGPVIAWLKRQRNDLAAPAMQHAPVISDVLAALSPAPFAAMSGSGATCFGLCMTENAAARLASDITRAHPAWWVASAPILSR</sequence>
<dbReference type="Pfam" id="PF08544">
    <property type="entry name" value="GHMP_kinases_C"/>
    <property type="match status" value="1"/>
</dbReference>
<dbReference type="STRING" id="1317121.ATO11_07535"/>
<evidence type="ECO:0000256" key="2">
    <source>
        <dbReference type="ARBA" id="ARBA00012052"/>
    </source>
</evidence>
<keyword evidence="4 10" id="KW-0808">Transferase</keyword>
<evidence type="ECO:0000256" key="1">
    <source>
        <dbReference type="ARBA" id="ARBA00009684"/>
    </source>
</evidence>
<comment type="similarity">
    <text evidence="1 10">Belongs to the GHMP kinase family. IspE subfamily.</text>
</comment>
<comment type="caution">
    <text evidence="13">The sequence shown here is derived from an EMBL/GenBank/DDBJ whole genome shotgun (WGS) entry which is preliminary data.</text>
</comment>
<feature type="domain" description="GHMP kinase N-terminal" evidence="11">
    <location>
        <begin position="68"/>
        <end position="109"/>
    </location>
</feature>
<evidence type="ECO:0000256" key="8">
    <source>
        <dbReference type="ARBA" id="ARBA00023229"/>
    </source>
</evidence>
<keyword evidence="8 10" id="KW-0414">Isoprene biosynthesis</keyword>
<dbReference type="GO" id="GO:0050515">
    <property type="term" value="F:4-(cytidine 5'-diphospho)-2-C-methyl-D-erythritol kinase activity"/>
    <property type="evidence" value="ECO:0007669"/>
    <property type="project" value="UniProtKB-UniRule"/>
</dbReference>
<feature type="domain" description="GHMP kinase C-terminal" evidence="12">
    <location>
        <begin position="202"/>
        <end position="257"/>
    </location>
</feature>
<dbReference type="InterPro" id="IPR020568">
    <property type="entry name" value="Ribosomal_Su5_D2-typ_SF"/>
</dbReference>
<dbReference type="InterPro" id="IPR004424">
    <property type="entry name" value="IspE"/>
</dbReference>
<dbReference type="EC" id="2.7.1.148" evidence="2 10"/>
<evidence type="ECO:0000256" key="6">
    <source>
        <dbReference type="ARBA" id="ARBA00022777"/>
    </source>
</evidence>
<dbReference type="PIRSF" id="PIRSF010376">
    <property type="entry name" value="IspE"/>
    <property type="match status" value="1"/>
</dbReference>
<organism evidence="13 14">
    <name type="scientific">Pseudaestuariivita atlantica</name>
    <dbReference type="NCBI Taxonomy" id="1317121"/>
    <lineage>
        <taxon>Bacteria</taxon>
        <taxon>Pseudomonadati</taxon>
        <taxon>Pseudomonadota</taxon>
        <taxon>Alphaproteobacteria</taxon>
        <taxon>Rhodobacterales</taxon>
        <taxon>Paracoccaceae</taxon>
        <taxon>Pseudaestuariivita</taxon>
    </lineage>
</organism>
<dbReference type="NCBIfam" id="NF011202">
    <property type="entry name" value="PRK14608.1"/>
    <property type="match status" value="1"/>
</dbReference>
<proteinExistence type="inferred from homology"/>
<evidence type="ECO:0000256" key="5">
    <source>
        <dbReference type="ARBA" id="ARBA00022741"/>
    </source>
</evidence>
<dbReference type="Proteomes" id="UP000036938">
    <property type="component" value="Unassembled WGS sequence"/>
</dbReference>
<dbReference type="SUPFAM" id="SSF54211">
    <property type="entry name" value="Ribosomal protein S5 domain 2-like"/>
    <property type="match status" value="1"/>
</dbReference>
<dbReference type="InterPro" id="IPR006204">
    <property type="entry name" value="GHMP_kinase_N_dom"/>
</dbReference>
<dbReference type="SUPFAM" id="SSF55060">
    <property type="entry name" value="GHMP Kinase, C-terminal domain"/>
    <property type="match status" value="1"/>
</dbReference>
<keyword evidence="14" id="KW-1185">Reference proteome</keyword>
<dbReference type="AlphaFoldDB" id="A0A0L1JQU5"/>
<keyword evidence="6 10" id="KW-0418">Kinase</keyword>
<evidence type="ECO:0000256" key="4">
    <source>
        <dbReference type="ARBA" id="ARBA00022679"/>
    </source>
</evidence>
<accession>A0A0L1JQU5</accession>
<evidence type="ECO:0000256" key="10">
    <source>
        <dbReference type="HAMAP-Rule" id="MF_00061"/>
    </source>
</evidence>
<dbReference type="PATRIC" id="fig|1317121.7.peg.2114"/>
<name>A0A0L1JQU5_9RHOB</name>
<dbReference type="GO" id="GO:0019288">
    <property type="term" value="P:isopentenyl diphosphate biosynthetic process, methylerythritol 4-phosphate pathway"/>
    <property type="evidence" value="ECO:0007669"/>
    <property type="project" value="UniProtKB-UniRule"/>
</dbReference>
<dbReference type="Pfam" id="PF00288">
    <property type="entry name" value="GHMP_kinases_N"/>
    <property type="match status" value="1"/>
</dbReference>
<feature type="active site" evidence="10">
    <location>
        <position position="11"/>
    </location>
</feature>
<keyword evidence="5 10" id="KW-0547">Nucleotide-binding</keyword>
<dbReference type="PANTHER" id="PTHR43527:SF2">
    <property type="entry name" value="4-DIPHOSPHOCYTIDYL-2-C-METHYL-D-ERYTHRITOL KINASE, CHLOROPLASTIC"/>
    <property type="match status" value="1"/>
</dbReference>
<dbReference type="InterPro" id="IPR036554">
    <property type="entry name" value="GHMP_kinase_C_sf"/>
</dbReference>
<keyword evidence="7 10" id="KW-0067">ATP-binding</keyword>
<dbReference type="InterPro" id="IPR014721">
    <property type="entry name" value="Ribsml_uS5_D2-typ_fold_subgr"/>
</dbReference>
<dbReference type="InterPro" id="IPR013750">
    <property type="entry name" value="GHMP_kinase_C_dom"/>
</dbReference>
<evidence type="ECO:0000259" key="12">
    <source>
        <dbReference type="Pfam" id="PF08544"/>
    </source>
</evidence>
<dbReference type="UniPathway" id="UPA00056">
    <property type="reaction ID" value="UER00094"/>
</dbReference>
<dbReference type="EMBL" id="AQQZ01000003">
    <property type="protein sequence ID" value="KNG94087.1"/>
    <property type="molecule type" value="Genomic_DNA"/>
</dbReference>
<feature type="binding site" evidence="10">
    <location>
        <begin position="91"/>
        <end position="101"/>
    </location>
    <ligand>
        <name>ATP</name>
        <dbReference type="ChEBI" id="CHEBI:30616"/>
    </ligand>
</feature>
<dbReference type="Gene3D" id="3.30.70.890">
    <property type="entry name" value="GHMP kinase, C-terminal domain"/>
    <property type="match status" value="1"/>
</dbReference>
<dbReference type="PANTHER" id="PTHR43527">
    <property type="entry name" value="4-DIPHOSPHOCYTIDYL-2-C-METHYL-D-ERYTHRITOL KINASE, CHLOROPLASTIC"/>
    <property type="match status" value="1"/>
</dbReference>
<dbReference type="OrthoDB" id="9809438at2"/>
<comment type="function">
    <text evidence="10">Catalyzes the phosphorylation of the position 2 hydroxy group of 4-diphosphocytidyl-2C-methyl-D-erythritol.</text>
</comment>